<reference evidence="5 6" key="1">
    <citation type="submission" date="2022-06" db="EMBL/GenBank/DDBJ databases">
        <title>Paraconexibacter antarcticus.</title>
        <authorList>
            <person name="Kim C.S."/>
        </authorList>
    </citation>
    <scope>NUCLEOTIDE SEQUENCE [LARGE SCALE GENOMIC DNA]</scope>
    <source>
        <strain evidence="5 6">02-257</strain>
    </source>
</reference>
<proteinExistence type="inferred from homology"/>
<evidence type="ECO:0000256" key="2">
    <source>
        <dbReference type="ARBA" id="ARBA00023239"/>
    </source>
</evidence>
<dbReference type="Gene3D" id="1.10.12.10">
    <property type="entry name" value="Lyase 2-enoyl-coa Hydratase, Chain A, domain 2"/>
    <property type="match status" value="1"/>
</dbReference>
<dbReference type="SUPFAM" id="SSF52096">
    <property type="entry name" value="ClpP/crotonase"/>
    <property type="match status" value="1"/>
</dbReference>
<evidence type="ECO:0000313" key="5">
    <source>
        <dbReference type="EMBL" id="UTI65678.1"/>
    </source>
</evidence>
<dbReference type="InterPro" id="IPR001753">
    <property type="entry name" value="Enoyl-CoA_hydra/iso"/>
</dbReference>
<protein>
    <submittedName>
        <fullName evidence="5">Enoyl-CoA hydratase-related protein</fullName>
    </submittedName>
</protein>
<evidence type="ECO:0000256" key="4">
    <source>
        <dbReference type="ARBA" id="ARBA00023717"/>
    </source>
</evidence>
<dbReference type="PANTHER" id="PTHR11941">
    <property type="entry name" value="ENOYL-COA HYDRATASE-RELATED"/>
    <property type="match status" value="1"/>
</dbReference>
<keyword evidence="2" id="KW-0456">Lyase</keyword>
<evidence type="ECO:0000256" key="3">
    <source>
        <dbReference type="ARBA" id="ARBA00023709"/>
    </source>
</evidence>
<name>A0ABY5DUJ8_9ACTN</name>
<dbReference type="Gene3D" id="3.90.226.10">
    <property type="entry name" value="2-enoyl-CoA Hydratase, Chain A, domain 1"/>
    <property type="match status" value="1"/>
</dbReference>
<keyword evidence="6" id="KW-1185">Reference proteome</keyword>
<dbReference type="Pfam" id="PF00378">
    <property type="entry name" value="ECH_1"/>
    <property type="match status" value="1"/>
</dbReference>
<comment type="catalytic activity">
    <reaction evidence="4">
        <text>a 4-saturated-(3S)-3-hydroxyacyl-CoA = a (3E)-enoyl-CoA + H2O</text>
        <dbReference type="Rhea" id="RHEA:20724"/>
        <dbReference type="ChEBI" id="CHEBI:15377"/>
        <dbReference type="ChEBI" id="CHEBI:58521"/>
        <dbReference type="ChEBI" id="CHEBI:137480"/>
        <dbReference type="EC" id="4.2.1.17"/>
    </reaction>
</comment>
<dbReference type="InterPro" id="IPR014748">
    <property type="entry name" value="Enoyl-CoA_hydra_C"/>
</dbReference>
<gene>
    <name evidence="5" type="ORF">NBH00_05565</name>
</gene>
<organism evidence="5 6">
    <name type="scientific">Paraconexibacter antarcticus</name>
    <dbReference type="NCBI Taxonomy" id="2949664"/>
    <lineage>
        <taxon>Bacteria</taxon>
        <taxon>Bacillati</taxon>
        <taxon>Actinomycetota</taxon>
        <taxon>Thermoleophilia</taxon>
        <taxon>Solirubrobacterales</taxon>
        <taxon>Paraconexibacteraceae</taxon>
        <taxon>Paraconexibacter</taxon>
    </lineage>
</organism>
<dbReference type="RefSeq" id="WP_254572357.1">
    <property type="nucleotide sequence ID" value="NZ_CP098502.1"/>
</dbReference>
<sequence>MPGELKVDEPADGVRRLTISNPSKRNALDHPILDAIAAAVNAAPGDGVRALVLTGEDGMFSSGYDIGDIPADVFPQEAEKLVAHPFTSALDALDACDIPVLAVLPGHTIGGGLELALSCDLRIAADTIKLGMPPAKLGLVYSHTGLRRFIDAIGVPHTRELFLLGRYIDTAQAEAWGLVNRVVPAGDLEAAGLDWAGQLAAAAPLSLRGNKQVIRALLAAEGDVAPDVAAELIALRKACFVSDDFREGVAAFAEKRTPRWQGR</sequence>
<dbReference type="CDD" id="cd06558">
    <property type="entry name" value="crotonase-like"/>
    <property type="match status" value="1"/>
</dbReference>
<dbReference type="PANTHER" id="PTHR11941:SF54">
    <property type="entry name" value="ENOYL-COA HYDRATASE, MITOCHONDRIAL"/>
    <property type="match status" value="1"/>
</dbReference>
<evidence type="ECO:0000313" key="6">
    <source>
        <dbReference type="Proteomes" id="UP001056035"/>
    </source>
</evidence>
<comment type="similarity">
    <text evidence="1">Belongs to the enoyl-CoA hydratase/isomerase family.</text>
</comment>
<evidence type="ECO:0000256" key="1">
    <source>
        <dbReference type="ARBA" id="ARBA00005254"/>
    </source>
</evidence>
<comment type="catalytic activity">
    <reaction evidence="3">
        <text>a (3S)-3-hydroxyacyl-CoA = a (2E)-enoyl-CoA + H2O</text>
        <dbReference type="Rhea" id="RHEA:16105"/>
        <dbReference type="ChEBI" id="CHEBI:15377"/>
        <dbReference type="ChEBI" id="CHEBI:57318"/>
        <dbReference type="ChEBI" id="CHEBI:58856"/>
        <dbReference type="EC" id="4.2.1.17"/>
    </reaction>
</comment>
<accession>A0ABY5DUJ8</accession>
<dbReference type="Proteomes" id="UP001056035">
    <property type="component" value="Chromosome"/>
</dbReference>
<dbReference type="InterPro" id="IPR029045">
    <property type="entry name" value="ClpP/crotonase-like_dom_sf"/>
</dbReference>
<dbReference type="EMBL" id="CP098502">
    <property type="protein sequence ID" value="UTI65678.1"/>
    <property type="molecule type" value="Genomic_DNA"/>
</dbReference>